<keyword evidence="2" id="KW-1185">Reference proteome</keyword>
<sequence>MSCHKKNQHKGWITADTLNKIQERRNKKAAINISRTEKAKKKVEHTAVNKQVKRSIRTDNRKYVEDFEVTEEKAARGGNIRQMYIATKTLFGNYLQQEGIVEM</sequence>
<name>A0A183MBK9_9TREM</name>
<protein>
    <submittedName>
        <fullName evidence="1">Uncharacterized protein</fullName>
    </submittedName>
</protein>
<accession>A0A183MBK9</accession>
<proteinExistence type="predicted"/>
<dbReference type="AlphaFoldDB" id="A0A183MBK9"/>
<evidence type="ECO:0000313" key="1">
    <source>
        <dbReference type="EMBL" id="VDP06167.1"/>
    </source>
</evidence>
<reference evidence="1 2" key="1">
    <citation type="submission" date="2018-11" db="EMBL/GenBank/DDBJ databases">
        <authorList>
            <consortium name="Pathogen Informatics"/>
        </authorList>
    </citation>
    <scope>NUCLEOTIDE SEQUENCE [LARGE SCALE GENOMIC DNA]</scope>
    <source>
        <strain evidence="1 2">Zambia</strain>
    </source>
</reference>
<dbReference type="EMBL" id="UZAI01009986">
    <property type="protein sequence ID" value="VDP06167.1"/>
    <property type="molecule type" value="Genomic_DNA"/>
</dbReference>
<gene>
    <name evidence="1" type="ORF">SMRZ_LOCUS13434</name>
</gene>
<dbReference type="Proteomes" id="UP000277204">
    <property type="component" value="Unassembled WGS sequence"/>
</dbReference>
<organism evidence="1 2">
    <name type="scientific">Schistosoma margrebowiei</name>
    <dbReference type="NCBI Taxonomy" id="48269"/>
    <lineage>
        <taxon>Eukaryota</taxon>
        <taxon>Metazoa</taxon>
        <taxon>Spiralia</taxon>
        <taxon>Lophotrochozoa</taxon>
        <taxon>Platyhelminthes</taxon>
        <taxon>Trematoda</taxon>
        <taxon>Digenea</taxon>
        <taxon>Strigeidida</taxon>
        <taxon>Schistosomatoidea</taxon>
        <taxon>Schistosomatidae</taxon>
        <taxon>Schistosoma</taxon>
    </lineage>
</organism>
<evidence type="ECO:0000313" key="2">
    <source>
        <dbReference type="Proteomes" id="UP000277204"/>
    </source>
</evidence>